<dbReference type="InterPro" id="IPR050708">
    <property type="entry name" value="T6SS_VgrG/RHS"/>
</dbReference>
<comment type="caution">
    <text evidence="3">The sequence shown here is derived from an EMBL/GenBank/DDBJ whole genome shotgun (WGS) entry which is preliminary data.</text>
</comment>
<dbReference type="Pfam" id="PF25023">
    <property type="entry name" value="TEN_YD-shell"/>
    <property type="match status" value="1"/>
</dbReference>
<dbReference type="NCBIfam" id="TIGR03696">
    <property type="entry name" value="Rhs_assc_core"/>
    <property type="match status" value="1"/>
</dbReference>
<dbReference type="Gene3D" id="2.180.10.10">
    <property type="entry name" value="RHS repeat-associated core"/>
    <property type="match status" value="1"/>
</dbReference>
<organism evidence="3 4">
    <name type="scientific">Pseudomonas coronafaciens pv. garcae</name>
    <dbReference type="NCBI Taxonomy" id="251653"/>
    <lineage>
        <taxon>Bacteria</taxon>
        <taxon>Pseudomonadati</taxon>
        <taxon>Pseudomonadota</taxon>
        <taxon>Gammaproteobacteria</taxon>
        <taxon>Pseudomonadales</taxon>
        <taxon>Pseudomonadaceae</taxon>
        <taxon>Pseudomonas</taxon>
        <taxon>Pseudomonas coronafaciens</taxon>
    </lineage>
</organism>
<keyword evidence="1" id="KW-0677">Repeat</keyword>
<dbReference type="InterPro" id="IPR032869">
    <property type="entry name" value="WHH_dom_containing"/>
</dbReference>
<sequence length="483" mass="56465">MERDDLHREIYRTQGTLTSCFGYDSMGRKAWQYATTLPAEKLSQIQNPLIKPERYVEHAYNPIHRRYEYDPAGELSRTLDKLRGETRYEYEANGQLLARNTGRVVDGEEFRYDAAANRLNFNTSRFDHIKDNRLKQWANQEYKYDAWGNLIEKTVGIVRWQTFTYDCENRLVKTETMADTQVESTSSYQYDSLGRRVGKQSELKGQTEHKHFLWQGLRMLREESPGQSSLYLYEPGSYAPLARVDQKEGEAENKVYYFHTDQIGTPLEMTDAEGQIVWQAKYRAWGAVEKLVVNEVEQNLRFQGQYFDVETGLHYNTFRYYDPEIGRFITQDPIGLLGGFNLYRYSPNPIRWIDPLGWYNGEGVRELGKYPMFHEHTLMTSEYRMSDVEHFSRANQSVYERTQVDYEFKGRLQTEYPGVVEHVQPRIDGSFRGDSPPGMTWHHGDKPGSLQLVDRVDHKTYHKVYHPDGTGGRNKWGGGTACR</sequence>
<dbReference type="Proteomes" id="UP000272613">
    <property type="component" value="Unassembled WGS sequence"/>
</dbReference>
<dbReference type="PANTHER" id="PTHR32305:SF15">
    <property type="entry name" value="PROTEIN RHSA-RELATED"/>
    <property type="match status" value="1"/>
</dbReference>
<evidence type="ECO:0000313" key="3">
    <source>
        <dbReference type="EMBL" id="RMS06384.1"/>
    </source>
</evidence>
<proteinExistence type="predicted"/>
<dbReference type="Pfam" id="PF14414">
    <property type="entry name" value="WHH"/>
    <property type="match status" value="1"/>
</dbReference>
<gene>
    <name evidence="3" type="ORF">ALP74_200213</name>
</gene>
<dbReference type="EMBL" id="RBSH01000024">
    <property type="protein sequence ID" value="RMS06384.1"/>
    <property type="molecule type" value="Genomic_DNA"/>
</dbReference>
<dbReference type="InterPro" id="IPR022385">
    <property type="entry name" value="Rhs_assc_core"/>
</dbReference>
<protein>
    <recommendedName>
        <fullName evidence="2">Teneurin-like YD-shell domain-containing protein</fullName>
    </recommendedName>
</protein>
<reference evidence="3 4" key="1">
    <citation type="submission" date="2018-08" db="EMBL/GenBank/DDBJ databases">
        <title>Recombination of ecologically and evolutionarily significant loci maintains genetic cohesion in the Pseudomonas syringae species complex.</title>
        <authorList>
            <person name="Dillon M."/>
            <person name="Thakur S."/>
            <person name="Almeida R.N.D."/>
            <person name="Weir B.S."/>
            <person name="Guttman D.S."/>
        </authorList>
    </citation>
    <scope>NUCLEOTIDE SEQUENCE [LARGE SCALE GENOMIC DNA]</scope>
    <source>
        <strain evidence="3 4">ICMP 5019</strain>
    </source>
</reference>
<dbReference type="PRINTS" id="PR00394">
    <property type="entry name" value="RHSPROTEIN"/>
</dbReference>
<dbReference type="InterPro" id="IPR056823">
    <property type="entry name" value="TEN-like_YD-shell"/>
</dbReference>
<evidence type="ECO:0000313" key="4">
    <source>
        <dbReference type="Proteomes" id="UP000272613"/>
    </source>
</evidence>
<evidence type="ECO:0000259" key="2">
    <source>
        <dbReference type="Pfam" id="PF25023"/>
    </source>
</evidence>
<evidence type="ECO:0000256" key="1">
    <source>
        <dbReference type="ARBA" id="ARBA00022737"/>
    </source>
</evidence>
<feature type="domain" description="Teneurin-like YD-shell" evidence="2">
    <location>
        <begin position="80"/>
        <end position="346"/>
    </location>
</feature>
<accession>A0AB37QVE8</accession>
<dbReference type="PANTHER" id="PTHR32305">
    <property type="match status" value="1"/>
</dbReference>
<name>A0AB37QVE8_9PSED</name>
<dbReference type="AlphaFoldDB" id="A0AB37QVE8"/>